<dbReference type="GO" id="GO:0004298">
    <property type="term" value="F:threonine-type endopeptidase activity"/>
    <property type="evidence" value="ECO:0007669"/>
    <property type="project" value="UniProtKB-KW"/>
</dbReference>
<evidence type="ECO:0000256" key="2">
    <source>
        <dbReference type="ARBA" id="ARBA00004123"/>
    </source>
</evidence>
<dbReference type="AlphaFoldDB" id="A0A0M3I9B4"/>
<keyword evidence="5" id="KW-0645">Protease</keyword>
<evidence type="ECO:0000313" key="12">
    <source>
        <dbReference type="Proteomes" id="UP000036681"/>
    </source>
</evidence>
<dbReference type="PANTHER" id="PTHR32194:SF0">
    <property type="entry name" value="ATP-DEPENDENT PROTEASE SUBUNIT HSLV"/>
    <property type="match status" value="1"/>
</dbReference>
<dbReference type="GO" id="GO:0051603">
    <property type="term" value="P:proteolysis involved in protein catabolic process"/>
    <property type="evidence" value="ECO:0007669"/>
    <property type="project" value="InterPro"/>
</dbReference>
<dbReference type="WBParaSite" id="ALUE_0001403001-mRNA-1">
    <property type="protein sequence ID" value="ALUE_0001403001-mRNA-1"/>
    <property type="gene ID" value="ALUE_0001403001"/>
</dbReference>
<feature type="active site" description="Nucleophile" evidence="11">
    <location>
        <position position="56"/>
    </location>
</feature>
<dbReference type="InterPro" id="IPR000243">
    <property type="entry name" value="Pept_T1A_subB"/>
</dbReference>
<proteinExistence type="predicted"/>
<comment type="subunit">
    <text evidence="10">The 26S proteasome consists of a 20S proteasome core and two 19S regulatory subunits. The 20S proteasome core is composed of 28 subunits that are arranged in four stacked rings, resulting in a barrel-shaped structure. The two end rings are each formed by seven alpha subunits, and the two central rings are each formed by seven beta subunits. The catalytic chamber with the active sites is on the inside of the barrel.</text>
</comment>
<name>A0A0M3I9B4_ASCLU</name>
<evidence type="ECO:0000313" key="13">
    <source>
        <dbReference type="WBParaSite" id="ALUE_0001403001-mRNA-1"/>
    </source>
</evidence>
<evidence type="ECO:0000256" key="11">
    <source>
        <dbReference type="PIRSR" id="PIRSR600243-1"/>
    </source>
</evidence>
<keyword evidence="4" id="KW-0963">Cytoplasm</keyword>
<dbReference type="InterPro" id="IPR029055">
    <property type="entry name" value="Ntn_hydrolases_N"/>
</dbReference>
<evidence type="ECO:0000256" key="8">
    <source>
        <dbReference type="ARBA" id="ARBA00022942"/>
    </source>
</evidence>
<dbReference type="InterPro" id="IPR016050">
    <property type="entry name" value="Proteasome_bsu_CS"/>
</dbReference>
<evidence type="ECO:0000256" key="9">
    <source>
        <dbReference type="ARBA" id="ARBA00024953"/>
    </source>
</evidence>
<evidence type="ECO:0000256" key="5">
    <source>
        <dbReference type="ARBA" id="ARBA00022670"/>
    </source>
</evidence>
<reference evidence="13" key="1">
    <citation type="submission" date="2017-02" db="UniProtKB">
        <authorList>
            <consortium name="WormBaseParasite"/>
        </authorList>
    </citation>
    <scope>IDENTIFICATION</scope>
</reference>
<keyword evidence="7" id="KW-0378">Hydrolase</keyword>
<evidence type="ECO:0000256" key="3">
    <source>
        <dbReference type="ARBA" id="ARBA00012039"/>
    </source>
</evidence>
<dbReference type="Gene3D" id="3.60.20.10">
    <property type="entry name" value="Glutamine Phosphoribosylpyrophosphate, subunit 1, domain 1"/>
    <property type="match status" value="2"/>
</dbReference>
<protein>
    <recommendedName>
        <fullName evidence="3">proteasome endopeptidase complex</fullName>
        <ecNumber evidence="3">3.4.25.1</ecNumber>
    </recommendedName>
</protein>
<dbReference type="GO" id="GO:0005737">
    <property type="term" value="C:cytoplasm"/>
    <property type="evidence" value="ECO:0007669"/>
    <property type="project" value="TreeGrafter"/>
</dbReference>
<dbReference type="Pfam" id="PF00227">
    <property type="entry name" value="Proteasome"/>
    <property type="match status" value="2"/>
</dbReference>
<sequence>MDEMYIEKRIAIPAIGFYPHEPISTGVSKMDEMYIEKRTAIPAIGFYPHEPISTGTTLIAMEFDGGVVVGTDSRTSSGSFIASRATDKITPITDRLVVCRSGSAADTQAIADIVKYYIEVYSLMENEEIGVSRASQIFRNFLYRYRDDLSASVLVAGYDDDEGGQLYAIPLGGYVTRQRCTASGSGSTFVQGFLDNHWKRIIYVVVRLMENEEIGVSRASQIFRNFLYRYRDDLSASVLVAGYDDDEGGQLYAIPLGGYVTRQRCTASGSGSTFVQGFLDNHWKPGLNADQCKEIVKTAVGLATYRDGSSGGVIRLAVVDKNGTTRTLIRPDTNQFPKFVDIPAHPSFPKHIVQ</sequence>
<evidence type="ECO:0000256" key="6">
    <source>
        <dbReference type="ARBA" id="ARBA00022698"/>
    </source>
</evidence>
<dbReference type="InterPro" id="IPR001353">
    <property type="entry name" value="Proteasome_sua/b"/>
</dbReference>
<dbReference type="PANTHER" id="PTHR32194">
    <property type="entry name" value="METALLOPROTEASE TLDD"/>
    <property type="match status" value="1"/>
</dbReference>
<accession>A0A0M3I9B4</accession>
<evidence type="ECO:0000256" key="4">
    <source>
        <dbReference type="ARBA" id="ARBA00022490"/>
    </source>
</evidence>
<dbReference type="SUPFAM" id="SSF56235">
    <property type="entry name" value="N-terminal nucleophile aminohydrolases (Ntn hydrolases)"/>
    <property type="match status" value="2"/>
</dbReference>
<dbReference type="GO" id="GO:0005634">
    <property type="term" value="C:nucleus"/>
    <property type="evidence" value="ECO:0007669"/>
    <property type="project" value="UniProtKB-SubCell"/>
</dbReference>
<comment type="catalytic activity">
    <reaction evidence="1">
        <text>Cleavage of peptide bonds with very broad specificity.</text>
        <dbReference type="EC" id="3.4.25.1"/>
    </reaction>
</comment>
<comment type="subcellular location">
    <subcellularLocation>
        <location evidence="2">Nucleus</location>
    </subcellularLocation>
</comment>
<dbReference type="EC" id="3.4.25.1" evidence="3"/>
<dbReference type="PROSITE" id="PS00854">
    <property type="entry name" value="PROTEASOME_BETA_1"/>
    <property type="match status" value="1"/>
</dbReference>
<dbReference type="PROSITE" id="PS51476">
    <property type="entry name" value="PROTEASOME_BETA_2"/>
    <property type="match status" value="1"/>
</dbReference>
<dbReference type="Proteomes" id="UP000036681">
    <property type="component" value="Unplaced"/>
</dbReference>
<comment type="function">
    <text evidence="9">Non-catalytic component of the proteasome, a multicatalytic proteinase complex which is characterized by its ability to cleave peptides with Arg, Phe, Tyr, Leu, and Glu adjacent to the leaving group at neutral or slightly basic pH. The proteasome has an ATP-dependent proteolytic activity.</text>
</comment>
<dbReference type="InterPro" id="IPR023333">
    <property type="entry name" value="Proteasome_suB-type"/>
</dbReference>
<keyword evidence="8" id="KW-0647">Proteasome</keyword>
<evidence type="ECO:0000256" key="7">
    <source>
        <dbReference type="ARBA" id="ARBA00022801"/>
    </source>
</evidence>
<organism evidence="12 13">
    <name type="scientific">Ascaris lumbricoides</name>
    <name type="common">Giant roundworm</name>
    <dbReference type="NCBI Taxonomy" id="6252"/>
    <lineage>
        <taxon>Eukaryota</taxon>
        <taxon>Metazoa</taxon>
        <taxon>Ecdysozoa</taxon>
        <taxon>Nematoda</taxon>
        <taxon>Chromadorea</taxon>
        <taxon>Rhabditida</taxon>
        <taxon>Spirurina</taxon>
        <taxon>Ascaridomorpha</taxon>
        <taxon>Ascaridoidea</taxon>
        <taxon>Ascarididae</taxon>
        <taxon>Ascaris</taxon>
    </lineage>
</organism>
<dbReference type="GO" id="GO:0019774">
    <property type="term" value="C:proteasome core complex, beta-subunit complex"/>
    <property type="evidence" value="ECO:0007669"/>
    <property type="project" value="UniProtKB-ARBA"/>
</dbReference>
<evidence type="ECO:0000256" key="1">
    <source>
        <dbReference type="ARBA" id="ARBA00001198"/>
    </source>
</evidence>
<keyword evidence="6" id="KW-0888">Threonine protease</keyword>
<evidence type="ECO:0000256" key="10">
    <source>
        <dbReference type="ARBA" id="ARBA00026071"/>
    </source>
</evidence>
<keyword evidence="12" id="KW-1185">Reference proteome</keyword>
<dbReference type="PRINTS" id="PR00141">
    <property type="entry name" value="PROTEASOME"/>
</dbReference>